<dbReference type="Proteomes" id="UP001396898">
    <property type="component" value="Unassembled WGS sequence"/>
</dbReference>
<evidence type="ECO:0000313" key="2">
    <source>
        <dbReference type="EMBL" id="KAK8026902.1"/>
    </source>
</evidence>
<sequence>MASRSSLGLTSMADPVENDSSTPFSKNAEKAFVVRLAQSVLADIKPWSGAPDSARGCDVR</sequence>
<comment type="caution">
    <text evidence="2">The sequence shown here is derived from an EMBL/GenBank/DDBJ whole genome shotgun (WGS) entry which is preliminary data.</text>
</comment>
<proteinExistence type="predicted"/>
<reference evidence="2 3" key="1">
    <citation type="submission" date="2023-01" db="EMBL/GenBank/DDBJ databases">
        <title>Analysis of 21 Apiospora genomes using comparative genomics revels a genus with tremendous synthesis potential of carbohydrate active enzymes and secondary metabolites.</title>
        <authorList>
            <person name="Sorensen T."/>
        </authorList>
    </citation>
    <scope>NUCLEOTIDE SEQUENCE [LARGE SCALE GENOMIC DNA]</scope>
    <source>
        <strain evidence="2 3">CBS 20057</strain>
    </source>
</reference>
<evidence type="ECO:0000313" key="3">
    <source>
        <dbReference type="Proteomes" id="UP001396898"/>
    </source>
</evidence>
<organism evidence="2 3">
    <name type="scientific">Apiospora marii</name>
    <dbReference type="NCBI Taxonomy" id="335849"/>
    <lineage>
        <taxon>Eukaryota</taxon>
        <taxon>Fungi</taxon>
        <taxon>Dikarya</taxon>
        <taxon>Ascomycota</taxon>
        <taxon>Pezizomycotina</taxon>
        <taxon>Sordariomycetes</taxon>
        <taxon>Xylariomycetidae</taxon>
        <taxon>Amphisphaeriales</taxon>
        <taxon>Apiosporaceae</taxon>
        <taxon>Apiospora</taxon>
    </lineage>
</organism>
<name>A0ABR1S4Z1_9PEZI</name>
<accession>A0ABR1S4Z1</accession>
<protein>
    <submittedName>
        <fullName evidence="2">Uncharacterized protein</fullName>
    </submittedName>
</protein>
<gene>
    <name evidence="2" type="ORF">PG991_003958</name>
</gene>
<keyword evidence="3" id="KW-1185">Reference proteome</keyword>
<evidence type="ECO:0000256" key="1">
    <source>
        <dbReference type="SAM" id="MobiDB-lite"/>
    </source>
</evidence>
<feature type="region of interest" description="Disordered" evidence="1">
    <location>
        <begin position="1"/>
        <end position="24"/>
    </location>
</feature>
<dbReference type="EMBL" id="JAQQWI010000007">
    <property type="protein sequence ID" value="KAK8026902.1"/>
    <property type="molecule type" value="Genomic_DNA"/>
</dbReference>